<gene>
    <name evidence="2" type="ORF">SEUCBS140593_003376</name>
</gene>
<keyword evidence="3" id="KW-1185">Reference proteome</keyword>
<keyword evidence="1" id="KW-0732">Signal</keyword>
<evidence type="ECO:0000313" key="2">
    <source>
        <dbReference type="EMBL" id="CAK7217926.1"/>
    </source>
</evidence>
<organism evidence="2 3">
    <name type="scientific">Sporothrix eucalyptigena</name>
    <dbReference type="NCBI Taxonomy" id="1812306"/>
    <lineage>
        <taxon>Eukaryota</taxon>
        <taxon>Fungi</taxon>
        <taxon>Dikarya</taxon>
        <taxon>Ascomycota</taxon>
        <taxon>Pezizomycotina</taxon>
        <taxon>Sordariomycetes</taxon>
        <taxon>Sordariomycetidae</taxon>
        <taxon>Ophiostomatales</taxon>
        <taxon>Ophiostomataceae</taxon>
        <taxon>Sporothrix</taxon>
    </lineage>
</organism>
<evidence type="ECO:0000313" key="3">
    <source>
        <dbReference type="Proteomes" id="UP001642482"/>
    </source>
</evidence>
<feature type="chain" id="PRO_5046142570" evidence="1">
    <location>
        <begin position="23"/>
        <end position="160"/>
    </location>
</feature>
<reference evidence="2 3" key="1">
    <citation type="submission" date="2024-01" db="EMBL/GenBank/DDBJ databases">
        <authorList>
            <person name="Allen C."/>
            <person name="Tagirdzhanova G."/>
        </authorList>
    </citation>
    <scope>NUCLEOTIDE SEQUENCE [LARGE SCALE GENOMIC DNA]</scope>
</reference>
<name>A0ABP0BFH7_9PEZI</name>
<comment type="caution">
    <text evidence="2">The sequence shown here is derived from an EMBL/GenBank/DDBJ whole genome shotgun (WGS) entry which is preliminary data.</text>
</comment>
<protein>
    <submittedName>
        <fullName evidence="2">Uncharacterized protein</fullName>
    </submittedName>
</protein>
<proteinExistence type="predicted"/>
<evidence type="ECO:0000256" key="1">
    <source>
        <dbReference type="SAM" id="SignalP"/>
    </source>
</evidence>
<feature type="signal peptide" evidence="1">
    <location>
        <begin position="1"/>
        <end position="22"/>
    </location>
</feature>
<accession>A0ABP0BFH7</accession>
<dbReference type="EMBL" id="CAWUHD010000025">
    <property type="protein sequence ID" value="CAK7217926.1"/>
    <property type="molecule type" value="Genomic_DNA"/>
</dbReference>
<sequence>MRTIPFTKILALGRLLVDSAAASAYRHSQSPWPSPASSSSSAPPRFHLPPRLSLAKLLRRDDSTENEAAFITQDIATETHQLYEILLQLHIGTFSSGANTAASRADATVPINTSQTATLATYTYVFTPAGDMSNLTFFLTTSDMNISPDIILTDILVWND</sequence>
<dbReference type="Proteomes" id="UP001642482">
    <property type="component" value="Unassembled WGS sequence"/>
</dbReference>